<accession>A0A859IAQ5</accession>
<organism evidence="2 3">
    <name type="scientific">Rapeseed phyllody phytoplasma</name>
    <dbReference type="NCBI Taxonomy" id="2490543"/>
    <lineage>
        <taxon>Bacteria</taxon>
        <taxon>Bacillati</taxon>
        <taxon>Mycoplasmatota</taxon>
        <taxon>Mollicutes</taxon>
        <taxon>Acholeplasmatales</taxon>
        <taxon>Acholeplasmataceae</taxon>
        <taxon>Candidatus Phytoplasma</taxon>
        <taxon>16SrI (Aster yellows group)</taxon>
    </lineage>
</organism>
<keyword evidence="2" id="KW-0238">DNA-binding</keyword>
<evidence type="ECO:0000313" key="3">
    <source>
        <dbReference type="Proteomes" id="UP000509122"/>
    </source>
</evidence>
<dbReference type="Proteomes" id="UP000509122">
    <property type="component" value="Chromosome"/>
</dbReference>
<name>A0A859IAQ5_9MOLU</name>
<dbReference type="Pfam" id="PF00216">
    <property type="entry name" value="Bac_DNA_binding"/>
    <property type="match status" value="1"/>
</dbReference>
<dbReference type="SUPFAM" id="SSF47729">
    <property type="entry name" value="IHF-like DNA-binding proteins"/>
    <property type="match status" value="1"/>
</dbReference>
<reference evidence="2 3" key="1">
    <citation type="submission" date="2020-06" db="EMBL/GenBank/DDBJ databases">
        <title>Complete genome sequence of Candidatus Phytoplasma asteris RP166.</title>
        <authorList>
            <person name="Cho S.-T."/>
            <person name="Zwolinska A."/>
            <person name="Huang W."/>
            <person name="Wouters R."/>
            <person name="Hogenhout S.A."/>
            <person name="Kuo C.-H."/>
        </authorList>
    </citation>
    <scope>NUCLEOTIDE SEQUENCE [LARGE SCALE GENOMIC DNA]</scope>
    <source>
        <strain evidence="2">RP166</strain>
    </source>
</reference>
<dbReference type="KEGG" id="rphy:RP166_5220"/>
<dbReference type="EMBL" id="CP055264">
    <property type="protein sequence ID" value="QKX95502.1"/>
    <property type="molecule type" value="Genomic_DNA"/>
</dbReference>
<evidence type="ECO:0000313" key="2">
    <source>
        <dbReference type="EMBL" id="QKX95502.1"/>
    </source>
</evidence>
<dbReference type="InterPro" id="IPR010992">
    <property type="entry name" value="IHF-like_DNA-bd_dom_sf"/>
</dbReference>
<dbReference type="InterPro" id="IPR000119">
    <property type="entry name" value="Hist_DNA-bd"/>
</dbReference>
<proteinExistence type="inferred from homology"/>
<dbReference type="GO" id="GO:0030527">
    <property type="term" value="F:structural constituent of chromatin"/>
    <property type="evidence" value="ECO:0007669"/>
    <property type="project" value="InterPro"/>
</dbReference>
<dbReference type="CDD" id="cd00591">
    <property type="entry name" value="HU_IHF"/>
    <property type="match status" value="1"/>
</dbReference>
<dbReference type="Gene3D" id="4.10.520.10">
    <property type="entry name" value="IHF-like DNA-binding proteins"/>
    <property type="match status" value="1"/>
</dbReference>
<evidence type="ECO:0000256" key="1">
    <source>
        <dbReference type="RuleBase" id="RU003939"/>
    </source>
</evidence>
<gene>
    <name evidence="2" type="primary">himA</name>
    <name evidence="2" type="ORF">RP166_5220</name>
</gene>
<protein>
    <submittedName>
        <fullName evidence="2">HU family DNA-binding protein</fullName>
    </submittedName>
</protein>
<sequence length="110" mass="12484">MNKKELIKSIAEVNKTSITQTEEFYNSFENALIKAITSNEEVVLSSKIGKFILKTRKTHTTPETKFIINKQTGKKTGKRTGKNLKIPAKTVVSFKMSKPIKDEVKKLQLK</sequence>
<dbReference type="SMART" id="SM00411">
    <property type="entry name" value="BHL"/>
    <property type="match status" value="1"/>
</dbReference>
<dbReference type="AlphaFoldDB" id="A0A859IAQ5"/>
<comment type="similarity">
    <text evidence="1">Belongs to the bacterial histone-like protein family.</text>
</comment>
<dbReference type="GO" id="GO:0003677">
    <property type="term" value="F:DNA binding"/>
    <property type="evidence" value="ECO:0007669"/>
    <property type="project" value="UniProtKB-KW"/>
</dbReference>